<sequence>MLAVVGVVVLATIGVGVYGLVRGPGHTATSRPASTETGTQGSTGTGSSGGSGGTVAGPAPAMLPKTDNPVTYARAVAGALFDWSTTTGYAPSDYSAPVLADADPSGEEIAGLIGDVASYEPTTAEWTQLATMKVIEHLTITSAKVPSLWPEALAQARGQLRAGTTAITITGTLHRTGVWYGQPASTTDPVSFTIFEACSPSWPDCHTLRLSQLNDPLG</sequence>
<gene>
    <name evidence="2" type="ORF">GCM10011575_03490</name>
</gene>
<name>A0A917W0W3_9ACTN</name>
<evidence type="ECO:0000313" key="2">
    <source>
        <dbReference type="EMBL" id="GGL48801.1"/>
    </source>
</evidence>
<keyword evidence="3" id="KW-1185">Reference proteome</keyword>
<reference evidence="2" key="2">
    <citation type="submission" date="2020-09" db="EMBL/GenBank/DDBJ databases">
        <authorList>
            <person name="Sun Q."/>
            <person name="Zhou Y."/>
        </authorList>
    </citation>
    <scope>NUCLEOTIDE SEQUENCE</scope>
    <source>
        <strain evidence="2">CGMCC 4.7306</strain>
    </source>
</reference>
<reference evidence="2" key="1">
    <citation type="journal article" date="2014" name="Int. J. Syst. Evol. Microbiol.">
        <title>Complete genome sequence of Corynebacterium casei LMG S-19264T (=DSM 44701T), isolated from a smear-ripened cheese.</title>
        <authorList>
            <consortium name="US DOE Joint Genome Institute (JGI-PGF)"/>
            <person name="Walter F."/>
            <person name="Albersmeier A."/>
            <person name="Kalinowski J."/>
            <person name="Ruckert C."/>
        </authorList>
    </citation>
    <scope>NUCLEOTIDE SEQUENCE</scope>
    <source>
        <strain evidence="2">CGMCC 4.7306</strain>
    </source>
</reference>
<feature type="region of interest" description="Disordered" evidence="1">
    <location>
        <begin position="24"/>
        <end position="62"/>
    </location>
</feature>
<protein>
    <submittedName>
        <fullName evidence="2">Uncharacterized protein</fullName>
    </submittedName>
</protein>
<evidence type="ECO:0000313" key="3">
    <source>
        <dbReference type="Proteomes" id="UP000613840"/>
    </source>
</evidence>
<organism evidence="2 3">
    <name type="scientific">Microlunatus endophyticus</name>
    <dbReference type="NCBI Taxonomy" id="1716077"/>
    <lineage>
        <taxon>Bacteria</taxon>
        <taxon>Bacillati</taxon>
        <taxon>Actinomycetota</taxon>
        <taxon>Actinomycetes</taxon>
        <taxon>Propionibacteriales</taxon>
        <taxon>Propionibacteriaceae</taxon>
        <taxon>Microlunatus</taxon>
    </lineage>
</organism>
<evidence type="ECO:0000256" key="1">
    <source>
        <dbReference type="SAM" id="MobiDB-lite"/>
    </source>
</evidence>
<dbReference type="EMBL" id="BMMZ01000001">
    <property type="protein sequence ID" value="GGL48801.1"/>
    <property type="molecule type" value="Genomic_DNA"/>
</dbReference>
<dbReference type="Proteomes" id="UP000613840">
    <property type="component" value="Unassembled WGS sequence"/>
</dbReference>
<comment type="caution">
    <text evidence="2">The sequence shown here is derived from an EMBL/GenBank/DDBJ whole genome shotgun (WGS) entry which is preliminary data.</text>
</comment>
<dbReference type="AlphaFoldDB" id="A0A917W0W3"/>
<proteinExistence type="predicted"/>
<feature type="compositionally biased region" description="Gly residues" evidence="1">
    <location>
        <begin position="41"/>
        <end position="55"/>
    </location>
</feature>
<accession>A0A917W0W3</accession>